<comment type="caution">
    <text evidence="9">The sequence shown here is derived from an EMBL/GenBank/DDBJ whole genome shotgun (WGS) entry which is preliminary data.</text>
</comment>
<evidence type="ECO:0000259" key="8">
    <source>
        <dbReference type="Pfam" id="PF14416"/>
    </source>
</evidence>
<evidence type="ECO:0000313" key="10">
    <source>
        <dbReference type="Proteomes" id="UP000811609"/>
    </source>
</evidence>
<dbReference type="Pfam" id="PF14416">
    <property type="entry name" value="PMR5N"/>
    <property type="match status" value="1"/>
</dbReference>
<dbReference type="AlphaFoldDB" id="A0A8T1NW12"/>
<proteinExistence type="inferred from homology"/>
<evidence type="ECO:0000256" key="3">
    <source>
        <dbReference type="ARBA" id="ARBA00022692"/>
    </source>
</evidence>
<feature type="domain" description="Trichome birefringence-like N-terminal" evidence="8">
    <location>
        <begin position="33"/>
        <end position="85"/>
    </location>
</feature>
<reference evidence="9" key="1">
    <citation type="submission" date="2020-12" db="EMBL/GenBank/DDBJ databases">
        <title>WGS assembly of Carya illinoinensis cv. Pawnee.</title>
        <authorList>
            <person name="Platts A."/>
            <person name="Shu S."/>
            <person name="Wright S."/>
            <person name="Barry K."/>
            <person name="Edger P."/>
            <person name="Pires J.C."/>
            <person name="Schmutz J."/>
        </authorList>
    </citation>
    <scope>NUCLEOTIDE SEQUENCE</scope>
    <source>
        <tissue evidence="9">Leaf</tissue>
    </source>
</reference>
<dbReference type="GO" id="GO:0016413">
    <property type="term" value="F:O-acetyltransferase activity"/>
    <property type="evidence" value="ECO:0007669"/>
    <property type="project" value="InterPro"/>
</dbReference>
<protein>
    <recommendedName>
        <fullName evidence="11">Trichome birefringence-like N-terminal domain-containing protein</fullName>
    </recommendedName>
</protein>
<name>A0A8T1NW12_CARIL</name>
<evidence type="ECO:0000256" key="5">
    <source>
        <dbReference type="ARBA" id="ARBA00022989"/>
    </source>
</evidence>
<evidence type="ECO:0000313" key="9">
    <source>
        <dbReference type="EMBL" id="KAG6634348.1"/>
    </source>
</evidence>
<sequence>MLLVSGIRQCNSKTEQLSLLIGHDDDLHLQTGSCDFFRGRWVRDDSYPLYNSTSCPFIMKEFDCQKNGRPDIAYLKFRWKPHRCKLPRFNGRDFLRRFKGKRILFVGDSLSLNQWKSLTCMLHVSVPQTNYTLKRNGALSTFTLQEYCISVALSRNGFLVDLVKEKMGAILKLDSINNGNAWKGYDMLIFNTWHWWLHTGRNRGITFNKEIEYTKIWIVWLLLRRGSLLGQSGWTLTLILKSPKSSSKEFLQPISRQLFSTYH</sequence>
<gene>
    <name evidence="9" type="ORF">CIPAW_12G112300</name>
</gene>
<accession>A0A8T1NW12</accession>
<dbReference type="InterPro" id="IPR025846">
    <property type="entry name" value="TBL_N"/>
</dbReference>
<comment type="similarity">
    <text evidence="2">Belongs to the PC-esterase family. TBL subfamily.</text>
</comment>
<keyword evidence="3" id="KW-0812">Transmembrane</keyword>
<keyword evidence="4" id="KW-0735">Signal-anchor</keyword>
<organism evidence="9 10">
    <name type="scientific">Carya illinoinensis</name>
    <name type="common">Pecan</name>
    <dbReference type="NCBI Taxonomy" id="32201"/>
    <lineage>
        <taxon>Eukaryota</taxon>
        <taxon>Viridiplantae</taxon>
        <taxon>Streptophyta</taxon>
        <taxon>Embryophyta</taxon>
        <taxon>Tracheophyta</taxon>
        <taxon>Spermatophyta</taxon>
        <taxon>Magnoliopsida</taxon>
        <taxon>eudicotyledons</taxon>
        <taxon>Gunneridae</taxon>
        <taxon>Pentapetalae</taxon>
        <taxon>rosids</taxon>
        <taxon>fabids</taxon>
        <taxon>Fagales</taxon>
        <taxon>Juglandaceae</taxon>
        <taxon>Carya</taxon>
    </lineage>
</organism>
<dbReference type="Proteomes" id="UP000811609">
    <property type="component" value="Chromosome 12"/>
</dbReference>
<keyword evidence="5" id="KW-1133">Transmembrane helix</keyword>
<dbReference type="InterPro" id="IPR029962">
    <property type="entry name" value="TBL"/>
</dbReference>
<dbReference type="PANTHER" id="PTHR32285">
    <property type="entry name" value="PROTEIN TRICHOME BIREFRINGENCE-LIKE 9-RELATED"/>
    <property type="match status" value="1"/>
</dbReference>
<keyword evidence="10" id="KW-1185">Reference proteome</keyword>
<dbReference type="EMBL" id="CM031820">
    <property type="protein sequence ID" value="KAG6634348.1"/>
    <property type="molecule type" value="Genomic_DNA"/>
</dbReference>
<evidence type="ECO:0000256" key="2">
    <source>
        <dbReference type="ARBA" id="ARBA00007727"/>
    </source>
</evidence>
<dbReference type="InterPro" id="IPR026057">
    <property type="entry name" value="TBL_C"/>
</dbReference>
<comment type="subcellular location">
    <subcellularLocation>
        <location evidence="1">Membrane</location>
        <topology evidence="1">Single-pass membrane protein</topology>
    </subcellularLocation>
</comment>
<evidence type="ECO:0000259" key="7">
    <source>
        <dbReference type="Pfam" id="PF13839"/>
    </source>
</evidence>
<keyword evidence="6" id="KW-0472">Membrane</keyword>
<dbReference type="GO" id="GO:0005794">
    <property type="term" value="C:Golgi apparatus"/>
    <property type="evidence" value="ECO:0007669"/>
    <property type="project" value="TreeGrafter"/>
</dbReference>
<dbReference type="Pfam" id="PF13839">
    <property type="entry name" value="PC-Esterase"/>
    <property type="match status" value="1"/>
</dbReference>
<dbReference type="GO" id="GO:0016020">
    <property type="term" value="C:membrane"/>
    <property type="evidence" value="ECO:0007669"/>
    <property type="project" value="UniProtKB-SubCell"/>
</dbReference>
<feature type="domain" description="Trichome birefringence-like C-terminal" evidence="7">
    <location>
        <begin position="86"/>
        <end position="201"/>
    </location>
</feature>
<dbReference type="PANTHER" id="PTHR32285:SF206">
    <property type="entry name" value="PROTEIN TRICHOME BIREFRINGENCE-LIKE 37"/>
    <property type="match status" value="1"/>
</dbReference>
<evidence type="ECO:0000256" key="1">
    <source>
        <dbReference type="ARBA" id="ARBA00004167"/>
    </source>
</evidence>
<evidence type="ECO:0008006" key="11">
    <source>
        <dbReference type="Google" id="ProtNLM"/>
    </source>
</evidence>
<evidence type="ECO:0000256" key="4">
    <source>
        <dbReference type="ARBA" id="ARBA00022968"/>
    </source>
</evidence>
<evidence type="ECO:0000256" key="6">
    <source>
        <dbReference type="ARBA" id="ARBA00023136"/>
    </source>
</evidence>